<name>A0ABV6EJG9_9GAMM</name>
<dbReference type="NCBIfam" id="NF045617">
    <property type="entry name" value="mostly_LP"/>
    <property type="match status" value="1"/>
</dbReference>
<gene>
    <name evidence="2" type="ORF">ACFFJ3_22055</name>
</gene>
<keyword evidence="3" id="KW-1185">Reference proteome</keyword>
<protein>
    <submittedName>
        <fullName evidence="2">T6SS immunity periplasmic lipoprotein</fullName>
    </submittedName>
</protein>
<evidence type="ECO:0000313" key="2">
    <source>
        <dbReference type="EMBL" id="MFC0229141.1"/>
    </source>
</evidence>
<reference evidence="2 3" key="1">
    <citation type="submission" date="2024-09" db="EMBL/GenBank/DDBJ databases">
        <authorList>
            <person name="Sun Q."/>
            <person name="Mori K."/>
        </authorList>
    </citation>
    <scope>NUCLEOTIDE SEQUENCE [LARGE SCALE GENOMIC DNA]</scope>
    <source>
        <strain evidence="2 3">CCM 8626</strain>
    </source>
</reference>
<evidence type="ECO:0000313" key="3">
    <source>
        <dbReference type="Proteomes" id="UP001589792"/>
    </source>
</evidence>
<comment type="caution">
    <text evidence="2">The sequence shown here is derived from an EMBL/GenBank/DDBJ whole genome shotgun (WGS) entry which is preliminary data.</text>
</comment>
<dbReference type="Pfam" id="PF24295">
    <property type="entry name" value="DUF7480"/>
    <property type="match status" value="1"/>
</dbReference>
<sequence>MVSMRPRFFLSTLLLVLAMILTGCPGLGDRLRVDEEAKVSTEGNKVCFGVPDADGLYLEYIAINPRGTKFKQQNVYFDPNISITAGYLCLPPTFYRFPNKGQFIVEYVLTNKQQANPPRKIVAGLEISNSHIYSIPLTDTETSKPYSSINKP</sequence>
<accession>A0ABV6EJG9</accession>
<organism evidence="2 3">
    <name type="scientific">Serratia aquatilis</name>
    <dbReference type="NCBI Taxonomy" id="1737515"/>
    <lineage>
        <taxon>Bacteria</taxon>
        <taxon>Pseudomonadati</taxon>
        <taxon>Pseudomonadota</taxon>
        <taxon>Gammaproteobacteria</taxon>
        <taxon>Enterobacterales</taxon>
        <taxon>Yersiniaceae</taxon>
        <taxon>Serratia</taxon>
    </lineage>
</organism>
<proteinExistence type="predicted"/>
<dbReference type="Proteomes" id="UP001589792">
    <property type="component" value="Unassembled WGS sequence"/>
</dbReference>
<feature type="domain" description="DUF7480" evidence="1">
    <location>
        <begin position="35"/>
        <end position="129"/>
    </location>
</feature>
<dbReference type="PROSITE" id="PS51257">
    <property type="entry name" value="PROKAR_LIPOPROTEIN"/>
    <property type="match status" value="1"/>
</dbReference>
<keyword evidence="2" id="KW-0449">Lipoprotein</keyword>
<dbReference type="InterPro" id="IPR055903">
    <property type="entry name" value="DUF7480"/>
</dbReference>
<dbReference type="InterPro" id="IPR054657">
    <property type="entry name" value="T6SS_periplasmic_put"/>
</dbReference>
<dbReference type="RefSeq" id="WP_380679827.1">
    <property type="nucleotide sequence ID" value="NZ_CP173186.1"/>
</dbReference>
<evidence type="ECO:0000259" key="1">
    <source>
        <dbReference type="Pfam" id="PF24295"/>
    </source>
</evidence>
<dbReference type="EMBL" id="JBHLXG010000036">
    <property type="protein sequence ID" value="MFC0229141.1"/>
    <property type="molecule type" value="Genomic_DNA"/>
</dbReference>